<feature type="compositionally biased region" description="Low complexity" evidence="1">
    <location>
        <begin position="1"/>
        <end position="10"/>
    </location>
</feature>
<gene>
    <name evidence="2" type="ORF">DFJ69_6581</name>
</gene>
<feature type="compositionally biased region" description="Pro residues" evidence="1">
    <location>
        <begin position="11"/>
        <end position="48"/>
    </location>
</feature>
<organism evidence="2 3">
    <name type="scientific">Thermomonospora umbrina</name>
    <dbReference type="NCBI Taxonomy" id="111806"/>
    <lineage>
        <taxon>Bacteria</taxon>
        <taxon>Bacillati</taxon>
        <taxon>Actinomycetota</taxon>
        <taxon>Actinomycetes</taxon>
        <taxon>Streptosporangiales</taxon>
        <taxon>Thermomonosporaceae</taxon>
        <taxon>Thermomonospora</taxon>
    </lineage>
</organism>
<dbReference type="RefSeq" id="WP_116026076.1">
    <property type="nucleotide sequence ID" value="NZ_QTTT01000001.1"/>
</dbReference>
<sequence>MWPGDQGQPAWPVPAPPGPAGQPGWPQGPPGPPPQAPPAAYGPPPGPQPTSGDGDAFTRAEHDTRATVAAPWWTTAAPVQRRQSLIARLVSLPDRSWWMYGAWARWYRWHPADGRWFPCSPPHGAMVRRQARPAQPGLNPPAVPAEILPTGPDFAYDYGPPLAVAGKAVSGALTYRLRSVIQEAGLAPPMDYPLGWSYFLHGTPSTVAATWSAMLWCAAVPVFDPDLDAGGATGLLNLWEPYLAQPFDDHGRLRWLVPPLLRTIIGLYAERMRAGRADAAGQIVRCMVMTAQALRDDPRFQVRASALLSIIEPLQANPALDDRALPYGDEAMEREWMSRCAPPLRATLFADTSPGERFQMAFYDLSEAVRPMCGDPESTAFTEPRHVAAALLAADMAGYRPDLAAPVGNWLDPELRGLLGDVLQQPGHGLRRFWPSRGRLPDDLRPPDVDTGLRILSAAASVDFAWCRLAHGIPIPPDGFTVPDAFATALDGLSPRSGGSSST</sequence>
<dbReference type="EMBL" id="QTTT01000001">
    <property type="protein sequence ID" value="REF00983.1"/>
    <property type="molecule type" value="Genomic_DNA"/>
</dbReference>
<comment type="caution">
    <text evidence="2">The sequence shown here is derived from an EMBL/GenBank/DDBJ whole genome shotgun (WGS) entry which is preliminary data.</text>
</comment>
<dbReference type="AlphaFoldDB" id="A0A3D9SYE3"/>
<proteinExistence type="predicted"/>
<dbReference type="Proteomes" id="UP000256661">
    <property type="component" value="Unassembled WGS sequence"/>
</dbReference>
<protein>
    <submittedName>
        <fullName evidence="2">Uncharacterized protein</fullName>
    </submittedName>
</protein>
<evidence type="ECO:0000313" key="3">
    <source>
        <dbReference type="Proteomes" id="UP000256661"/>
    </source>
</evidence>
<evidence type="ECO:0000313" key="2">
    <source>
        <dbReference type="EMBL" id="REF00983.1"/>
    </source>
</evidence>
<accession>A0A3D9SYE3</accession>
<reference evidence="2 3" key="1">
    <citation type="submission" date="2018-08" db="EMBL/GenBank/DDBJ databases">
        <title>Sequencing the genomes of 1000 actinobacteria strains.</title>
        <authorList>
            <person name="Klenk H.-P."/>
        </authorList>
    </citation>
    <scope>NUCLEOTIDE SEQUENCE [LARGE SCALE GENOMIC DNA]</scope>
    <source>
        <strain evidence="2 3">DSM 43927</strain>
    </source>
</reference>
<name>A0A3D9SYE3_9ACTN</name>
<evidence type="ECO:0000256" key="1">
    <source>
        <dbReference type="SAM" id="MobiDB-lite"/>
    </source>
</evidence>
<dbReference type="OrthoDB" id="3497177at2"/>
<keyword evidence="3" id="KW-1185">Reference proteome</keyword>
<feature type="region of interest" description="Disordered" evidence="1">
    <location>
        <begin position="1"/>
        <end position="57"/>
    </location>
</feature>